<dbReference type="InterPro" id="IPR036779">
    <property type="entry name" value="LysM_dom_sf"/>
</dbReference>
<dbReference type="Gene3D" id="3.10.350.10">
    <property type="entry name" value="LysM domain"/>
    <property type="match status" value="1"/>
</dbReference>
<dbReference type="PANTHER" id="PTHR34700:SF4">
    <property type="entry name" value="PHAGE-LIKE ELEMENT PBSX PROTEIN XKDP"/>
    <property type="match status" value="1"/>
</dbReference>
<sequence>MAYEMRLNGMLLPVTPEKLQRKVKNQNETVTLIDGSEVNLLKAPGLMEIELEALLPQTMYPFAIYPDGFQPAEYYLDELKRLKDDKKAFTFTVTRESPSGQKLFYTEMEVSLEDYTIAESADNGQDVMVSITLKEYRPYGTKRPPVVSVDPQGVTTISVVESRPAKEPAASYTVKAGDKLWDICKVHLGDGRRYSEIAKLNGISNPNLIFAGQVIRLG</sequence>
<name>A0A858BTG9_9FIRM</name>
<dbReference type="Pfam" id="PF01476">
    <property type="entry name" value="LysM"/>
    <property type="match status" value="1"/>
</dbReference>
<evidence type="ECO:0000259" key="1">
    <source>
        <dbReference type="PROSITE" id="PS51782"/>
    </source>
</evidence>
<dbReference type="EMBL" id="CP048649">
    <property type="protein sequence ID" value="QIB68642.1"/>
    <property type="molecule type" value="Genomic_DNA"/>
</dbReference>
<protein>
    <submittedName>
        <fullName evidence="2">LysM peptidoglycan-binding domain-containing protein</fullName>
    </submittedName>
</protein>
<dbReference type="RefSeq" id="WP_163065505.1">
    <property type="nucleotide sequence ID" value="NZ_CP048649.1"/>
</dbReference>
<dbReference type="PROSITE" id="PS51782">
    <property type="entry name" value="LYSM"/>
    <property type="match status" value="1"/>
</dbReference>
<dbReference type="SMART" id="SM00257">
    <property type="entry name" value="LysM"/>
    <property type="match status" value="1"/>
</dbReference>
<dbReference type="Proteomes" id="UP000466848">
    <property type="component" value="Chromosome"/>
</dbReference>
<evidence type="ECO:0000313" key="3">
    <source>
        <dbReference type="Proteomes" id="UP000466848"/>
    </source>
</evidence>
<reference evidence="2 3" key="1">
    <citation type="submission" date="2020-02" db="EMBL/GenBank/DDBJ databases">
        <authorList>
            <person name="Kim Y.B."/>
            <person name="Roh S.W."/>
        </authorList>
    </citation>
    <scope>NUCLEOTIDE SEQUENCE [LARGE SCALE GENOMIC DNA]</scope>
    <source>
        <strain evidence="2 3">DSM 103574</strain>
    </source>
</reference>
<accession>A0A858BTG9</accession>
<dbReference type="InterPro" id="IPR018392">
    <property type="entry name" value="LysM"/>
</dbReference>
<dbReference type="PANTHER" id="PTHR34700">
    <property type="entry name" value="POTASSIUM BINDING PROTEIN KBP"/>
    <property type="match status" value="1"/>
</dbReference>
<feature type="domain" description="LysM" evidence="1">
    <location>
        <begin position="170"/>
        <end position="217"/>
    </location>
</feature>
<dbReference type="AlphaFoldDB" id="A0A858BTG9"/>
<gene>
    <name evidence="2" type="ORF">Ami103574_04595</name>
</gene>
<dbReference type="KEGG" id="abut:Ami103574_04595"/>
<organism evidence="2 3">
    <name type="scientific">Aminipila butyrica</name>
    <dbReference type="NCBI Taxonomy" id="433296"/>
    <lineage>
        <taxon>Bacteria</taxon>
        <taxon>Bacillati</taxon>
        <taxon>Bacillota</taxon>
        <taxon>Clostridia</taxon>
        <taxon>Peptostreptococcales</taxon>
        <taxon>Anaerovoracaceae</taxon>
        <taxon>Aminipila</taxon>
    </lineage>
</organism>
<proteinExistence type="predicted"/>
<dbReference type="CDD" id="cd00118">
    <property type="entry name" value="LysM"/>
    <property type="match status" value="1"/>
</dbReference>
<keyword evidence="3" id="KW-1185">Reference proteome</keyword>
<evidence type="ECO:0000313" key="2">
    <source>
        <dbReference type="EMBL" id="QIB68642.1"/>
    </source>
</evidence>
<dbReference type="SUPFAM" id="SSF54106">
    <property type="entry name" value="LysM domain"/>
    <property type="match status" value="1"/>
</dbReference>
<dbReference type="InterPro" id="IPR052196">
    <property type="entry name" value="Bact_Kbp"/>
</dbReference>